<name>A0A4R5M953_9BURK</name>
<keyword evidence="2" id="KW-1185">Reference proteome</keyword>
<protein>
    <submittedName>
        <fullName evidence="1">Uncharacterized protein</fullName>
    </submittedName>
</protein>
<reference evidence="1 2" key="1">
    <citation type="submission" date="2019-03" db="EMBL/GenBank/DDBJ databases">
        <title>Paraburkholderia sp. 4M-K11, isolated from subtropical forest soil.</title>
        <authorList>
            <person name="Gao Z.-H."/>
            <person name="Qiu L.-H."/>
        </authorList>
    </citation>
    <scope>NUCLEOTIDE SEQUENCE [LARGE SCALE GENOMIC DNA]</scope>
    <source>
        <strain evidence="1 2">4M-K11</strain>
    </source>
</reference>
<dbReference type="RefSeq" id="WP_165976562.1">
    <property type="nucleotide sequence ID" value="NZ_JBHUCW010000009.1"/>
</dbReference>
<sequence>MAQHRCLCYSNAPASQTWSFRAATPRGQPRTAFTSRKLRALIEHMQLSLLVGPWDGLAAGTSTSTSTSTNTDFNPKAA</sequence>
<dbReference type="EMBL" id="SMRP01000006">
    <property type="protein sequence ID" value="TDG23127.1"/>
    <property type="molecule type" value="Genomic_DNA"/>
</dbReference>
<proteinExistence type="predicted"/>
<dbReference type="AlphaFoldDB" id="A0A4R5M953"/>
<comment type="caution">
    <text evidence="1">The sequence shown here is derived from an EMBL/GenBank/DDBJ whole genome shotgun (WGS) entry which is preliminary data.</text>
</comment>
<organism evidence="1 2">
    <name type="scientific">Paraburkholderia silviterrae</name>
    <dbReference type="NCBI Taxonomy" id="2528715"/>
    <lineage>
        <taxon>Bacteria</taxon>
        <taxon>Pseudomonadati</taxon>
        <taxon>Pseudomonadota</taxon>
        <taxon>Betaproteobacteria</taxon>
        <taxon>Burkholderiales</taxon>
        <taxon>Burkholderiaceae</taxon>
        <taxon>Paraburkholderia</taxon>
    </lineage>
</organism>
<gene>
    <name evidence="1" type="ORF">EYW47_14375</name>
</gene>
<evidence type="ECO:0000313" key="1">
    <source>
        <dbReference type="EMBL" id="TDG23127.1"/>
    </source>
</evidence>
<accession>A0A4R5M953</accession>
<evidence type="ECO:0000313" key="2">
    <source>
        <dbReference type="Proteomes" id="UP000295722"/>
    </source>
</evidence>
<dbReference type="Proteomes" id="UP000295722">
    <property type="component" value="Unassembled WGS sequence"/>
</dbReference>